<dbReference type="EMBL" id="JABBVZ010000087">
    <property type="protein sequence ID" value="NMP24144.1"/>
    <property type="molecule type" value="Genomic_DNA"/>
</dbReference>
<dbReference type="SUPFAM" id="SSF56317">
    <property type="entry name" value="Carbon-nitrogen hydrolase"/>
    <property type="match status" value="1"/>
</dbReference>
<proteinExistence type="inferred from homology"/>
<comment type="similarity">
    <text evidence="1">Belongs to the carbon-nitrogen hydrolase superfamily. NIT1/NIT2 family.</text>
</comment>
<evidence type="ECO:0000256" key="1">
    <source>
        <dbReference type="ARBA" id="ARBA00010613"/>
    </source>
</evidence>
<dbReference type="Proteomes" id="UP000533476">
    <property type="component" value="Unassembled WGS sequence"/>
</dbReference>
<evidence type="ECO:0000313" key="4">
    <source>
        <dbReference type="Proteomes" id="UP000533476"/>
    </source>
</evidence>
<evidence type="ECO:0000313" key="3">
    <source>
        <dbReference type="EMBL" id="NMP24144.1"/>
    </source>
</evidence>
<dbReference type="PANTHER" id="PTHR23088:SF27">
    <property type="entry name" value="DEAMINATED GLUTATHIONE AMIDASE"/>
    <property type="match status" value="1"/>
</dbReference>
<dbReference type="InterPro" id="IPR036526">
    <property type="entry name" value="C-N_Hydrolase_sf"/>
</dbReference>
<keyword evidence="4" id="KW-1185">Reference proteome</keyword>
<evidence type="ECO:0000259" key="2">
    <source>
        <dbReference type="PROSITE" id="PS50263"/>
    </source>
</evidence>
<accession>A0A7Y0L910</accession>
<dbReference type="RefSeq" id="WP_169102011.1">
    <property type="nucleotide sequence ID" value="NZ_JABBVZ010000087.1"/>
</dbReference>
<protein>
    <submittedName>
        <fullName evidence="3">Carbon-nitrogen hydrolase family protein</fullName>
    </submittedName>
</protein>
<dbReference type="GO" id="GO:0016787">
    <property type="term" value="F:hydrolase activity"/>
    <property type="evidence" value="ECO:0007669"/>
    <property type="project" value="UniProtKB-KW"/>
</dbReference>
<comment type="caution">
    <text evidence="3">The sequence shown here is derived from an EMBL/GenBank/DDBJ whole genome shotgun (WGS) entry which is preliminary data.</text>
</comment>
<sequence length="260" mass="29591">MKASIVGAPFPMTFDVTENLHRMVELLNQCEAHDVVVFPEASLSGYSDDITFLAGIDQQQVSDGLDTLHVVARERNLHVFVGACREDERGWRNQAYYLAPTGERGVYNKANLATHERGHLIPGDRLPIFHLKLPEGTLRVAVQLCRELRFPGQWRVLSEAGADLFVYMTHLIEDERHRPVWRSHLISRAAENQRWVAAVNVAHPVQRCPSMLIDPSGLVIYETVSEHACRMRAEVDTNAVSNWYLSQRRTDLTRRGNRAE</sequence>
<gene>
    <name evidence="3" type="ORF">HIJ39_17575</name>
</gene>
<keyword evidence="3" id="KW-0378">Hydrolase</keyword>
<feature type="domain" description="CN hydrolase" evidence="2">
    <location>
        <begin position="1"/>
        <end position="237"/>
    </location>
</feature>
<dbReference type="Gene3D" id="3.60.110.10">
    <property type="entry name" value="Carbon-nitrogen hydrolase"/>
    <property type="match status" value="1"/>
</dbReference>
<name>A0A7Y0L910_9FIRM</name>
<reference evidence="3 4" key="1">
    <citation type="submission" date="2020-04" db="EMBL/GenBank/DDBJ databases">
        <authorList>
            <person name="Zhang R."/>
            <person name="Schippers A."/>
        </authorList>
    </citation>
    <scope>NUCLEOTIDE SEQUENCE [LARGE SCALE GENOMIC DNA]</scope>
    <source>
        <strain evidence="3 4">DSM 109850</strain>
    </source>
</reference>
<organism evidence="3 4">
    <name type="scientific">Sulfobacillus harzensis</name>
    <dbReference type="NCBI Taxonomy" id="2729629"/>
    <lineage>
        <taxon>Bacteria</taxon>
        <taxon>Bacillati</taxon>
        <taxon>Bacillota</taxon>
        <taxon>Clostridia</taxon>
        <taxon>Eubacteriales</taxon>
        <taxon>Clostridiales Family XVII. Incertae Sedis</taxon>
        <taxon>Sulfobacillus</taxon>
    </lineage>
</organism>
<dbReference type="PROSITE" id="PS50263">
    <property type="entry name" value="CN_HYDROLASE"/>
    <property type="match status" value="1"/>
</dbReference>
<dbReference type="PANTHER" id="PTHR23088">
    <property type="entry name" value="NITRILASE-RELATED"/>
    <property type="match status" value="1"/>
</dbReference>
<dbReference type="Pfam" id="PF00795">
    <property type="entry name" value="CN_hydrolase"/>
    <property type="match status" value="1"/>
</dbReference>
<dbReference type="AlphaFoldDB" id="A0A7Y0L910"/>
<dbReference type="InterPro" id="IPR003010">
    <property type="entry name" value="C-N_Hydrolase"/>
</dbReference>
<dbReference type="CDD" id="cd07197">
    <property type="entry name" value="nitrilase"/>
    <property type="match status" value="1"/>
</dbReference>